<dbReference type="Proteomes" id="UP000256373">
    <property type="component" value="Unassembled WGS sequence"/>
</dbReference>
<evidence type="ECO:0000313" key="2">
    <source>
        <dbReference type="Proteomes" id="UP000256373"/>
    </source>
</evidence>
<protein>
    <submittedName>
        <fullName evidence="1">Uncharacterized protein</fullName>
    </submittedName>
</protein>
<comment type="caution">
    <text evidence="1">The sequence shown here is derived from an EMBL/GenBank/DDBJ whole genome shotgun (WGS) entry which is preliminary data.</text>
</comment>
<sequence>MFKKLNILQKLWLKHSNRAAYKDYKWELANYKQQEFNSFITGTERLTSLDKIQQFVEKHGFLAVCHSGNAGDIIYSLPSLKRIYEITGAPIHFYLRLGKPLILSGYKNHPMGNVKINQKMADMLIPLISSQSYIASCQVHDAEDIHIDLDYFHSGNIPLQSGNIARWCSYVMGVSPQLWKPWIEVNPDLDYTQTIVMGRSERYRNHGISYSFLKQYPEIVFIGIESEYDDIKKIIPHVKWVKVNDFLQMASIIAGAKLFIGNQSFPFSVAEGLKVTRVLETSFQIINVVPEGENGHDFFFQDHLESIISRLVGGKDR</sequence>
<keyword evidence="2" id="KW-1185">Reference proteome</keyword>
<dbReference type="AlphaFoldDB" id="A0A3D8Y3J6"/>
<dbReference type="EMBL" id="QNUL01000036">
    <property type="protein sequence ID" value="REA56640.1"/>
    <property type="molecule type" value="Genomic_DNA"/>
</dbReference>
<accession>A0A3D8Y3J6</accession>
<proteinExistence type="predicted"/>
<evidence type="ECO:0000313" key="1">
    <source>
        <dbReference type="EMBL" id="REA56640.1"/>
    </source>
</evidence>
<dbReference type="RefSeq" id="WP_115833950.1">
    <property type="nucleotide sequence ID" value="NZ_QNUL01000036.1"/>
</dbReference>
<organism evidence="1 2">
    <name type="scientific">Dyadobacter luteus</name>
    <dbReference type="NCBI Taxonomy" id="2259619"/>
    <lineage>
        <taxon>Bacteria</taxon>
        <taxon>Pseudomonadati</taxon>
        <taxon>Bacteroidota</taxon>
        <taxon>Cytophagia</taxon>
        <taxon>Cytophagales</taxon>
        <taxon>Spirosomataceae</taxon>
        <taxon>Dyadobacter</taxon>
    </lineage>
</organism>
<reference evidence="1 2" key="1">
    <citation type="submission" date="2018-07" db="EMBL/GenBank/DDBJ databases">
        <title>Dyadobacter roseus sp. nov., isolated from rose rhizosphere soil.</title>
        <authorList>
            <person name="Chen L."/>
        </authorList>
    </citation>
    <scope>NUCLEOTIDE SEQUENCE [LARGE SCALE GENOMIC DNA]</scope>
    <source>
        <strain evidence="1 2">RS19</strain>
    </source>
</reference>
<gene>
    <name evidence="1" type="ORF">DSL64_26325</name>
</gene>
<dbReference type="OrthoDB" id="647686at2"/>
<name>A0A3D8Y3J6_9BACT</name>